<dbReference type="Pfam" id="PF19086">
    <property type="entry name" value="Terpene_syn_C_2"/>
    <property type="match status" value="1"/>
</dbReference>
<dbReference type="Gene3D" id="1.10.600.10">
    <property type="entry name" value="Farnesyl Diphosphate Synthase"/>
    <property type="match status" value="1"/>
</dbReference>
<evidence type="ECO:0000313" key="4">
    <source>
        <dbReference type="Proteomes" id="UP000627984"/>
    </source>
</evidence>
<dbReference type="RefSeq" id="WP_191895153.1">
    <property type="nucleotide sequence ID" value="NZ_BMQD01000007.1"/>
</dbReference>
<dbReference type="Proteomes" id="UP000627984">
    <property type="component" value="Unassembled WGS sequence"/>
</dbReference>
<dbReference type="SFLD" id="SFLDS00005">
    <property type="entry name" value="Isoprenoid_Synthase_Type_I"/>
    <property type="match status" value="1"/>
</dbReference>
<keyword evidence="2" id="KW-0460">Magnesium</keyword>
<comment type="similarity">
    <text evidence="2">Belongs to the terpene synthase family.</text>
</comment>
<evidence type="ECO:0000256" key="2">
    <source>
        <dbReference type="RuleBase" id="RU366034"/>
    </source>
</evidence>
<gene>
    <name evidence="3" type="ORF">GCM10010126_28470</name>
</gene>
<dbReference type="SFLD" id="SFLDG01020">
    <property type="entry name" value="Terpene_Cyclase_Like_2"/>
    <property type="match status" value="1"/>
</dbReference>
<protein>
    <recommendedName>
        <fullName evidence="2">Terpene synthase</fullName>
        <ecNumber evidence="2">4.2.3.-</ecNumber>
    </recommendedName>
</protein>
<name>A0AA37BGG2_9ACTN</name>
<sequence>MPQDIAFDLPFPVRTSPDAEGARRRNLRWVQQHRLVTGDQALAWYRSWDMPRLAACGFPYAQGAELDLCTDAMAFFFVFDDQFDGPLSRAPRDVARLCQGMIDIVHGTGPPRTADPCSTAFADLWRRSTDGAPPGWAARTAHEWEYYFAAHAHEAVNRCRAVPSDMERYLQVRRGVAGTALPVSLGERAAAITVPAVAFHSPHLRIMREITVDVTLMCNDVYSLEKEEARGDMDNLVLVIQHARACSRQDAVAAARDEVHRHVTRFRQLAAEVPDMCRQVGLTGPQCAAVEAYVEVMTAWMGGYHLWETETARYRAAADVLPGSGPGHFEKLLGSEPEQDSRP</sequence>
<keyword evidence="2" id="KW-0479">Metal-binding</keyword>
<accession>A0AA37BGG2</accession>
<proteinExistence type="inferred from homology"/>
<dbReference type="EC" id="4.2.3.-" evidence="2"/>
<reference evidence="3" key="1">
    <citation type="journal article" date="2014" name="Int. J. Syst. Evol. Microbiol.">
        <title>Complete genome sequence of Corynebacterium casei LMG S-19264T (=DSM 44701T), isolated from a smear-ripened cheese.</title>
        <authorList>
            <consortium name="US DOE Joint Genome Institute (JGI-PGF)"/>
            <person name="Walter F."/>
            <person name="Albersmeier A."/>
            <person name="Kalinowski J."/>
            <person name="Ruckert C."/>
        </authorList>
    </citation>
    <scope>NUCLEOTIDE SEQUENCE</scope>
    <source>
        <strain evidence="3">JCM 3093</strain>
    </source>
</reference>
<reference evidence="3" key="2">
    <citation type="submission" date="2022-09" db="EMBL/GenBank/DDBJ databases">
        <authorList>
            <person name="Sun Q."/>
            <person name="Ohkuma M."/>
        </authorList>
    </citation>
    <scope>NUCLEOTIDE SEQUENCE</scope>
    <source>
        <strain evidence="3">JCM 3093</strain>
    </source>
</reference>
<comment type="caution">
    <text evidence="3">The sequence shown here is derived from an EMBL/GenBank/DDBJ whole genome shotgun (WGS) entry which is preliminary data.</text>
</comment>
<comment type="cofactor">
    <cofactor evidence="2">
        <name>Mg(2+)</name>
        <dbReference type="ChEBI" id="CHEBI:18420"/>
    </cofactor>
</comment>
<dbReference type="GO" id="GO:0046872">
    <property type="term" value="F:metal ion binding"/>
    <property type="evidence" value="ECO:0007669"/>
    <property type="project" value="UniProtKB-KW"/>
</dbReference>
<dbReference type="PANTHER" id="PTHR35201">
    <property type="entry name" value="TERPENE SYNTHASE"/>
    <property type="match status" value="1"/>
</dbReference>
<dbReference type="InterPro" id="IPR008949">
    <property type="entry name" value="Isoprenoid_synthase_dom_sf"/>
</dbReference>
<dbReference type="InterPro" id="IPR034686">
    <property type="entry name" value="Terpene_cyclase-like_2"/>
</dbReference>
<keyword evidence="1 2" id="KW-0456">Lyase</keyword>
<dbReference type="GO" id="GO:0010333">
    <property type="term" value="F:terpene synthase activity"/>
    <property type="evidence" value="ECO:0007669"/>
    <property type="project" value="InterPro"/>
</dbReference>
<evidence type="ECO:0000256" key="1">
    <source>
        <dbReference type="ARBA" id="ARBA00023239"/>
    </source>
</evidence>
<dbReference type="AlphaFoldDB" id="A0AA37BGG2"/>
<evidence type="ECO:0000313" key="3">
    <source>
        <dbReference type="EMBL" id="GGK67303.1"/>
    </source>
</evidence>
<dbReference type="PANTHER" id="PTHR35201:SF4">
    <property type="entry name" value="BETA-PINACENE SYNTHASE-RELATED"/>
    <property type="match status" value="1"/>
</dbReference>
<organism evidence="3 4">
    <name type="scientific">Planomonospora parontospora</name>
    <dbReference type="NCBI Taxonomy" id="58119"/>
    <lineage>
        <taxon>Bacteria</taxon>
        <taxon>Bacillati</taxon>
        <taxon>Actinomycetota</taxon>
        <taxon>Actinomycetes</taxon>
        <taxon>Streptosporangiales</taxon>
        <taxon>Streptosporangiaceae</taxon>
        <taxon>Planomonospora</taxon>
    </lineage>
</organism>
<dbReference type="EMBL" id="BMQD01000007">
    <property type="protein sequence ID" value="GGK67303.1"/>
    <property type="molecule type" value="Genomic_DNA"/>
</dbReference>
<dbReference type="SUPFAM" id="SSF48576">
    <property type="entry name" value="Terpenoid synthases"/>
    <property type="match status" value="1"/>
</dbReference>